<evidence type="ECO:0000256" key="8">
    <source>
        <dbReference type="SAM" id="SignalP"/>
    </source>
</evidence>
<dbReference type="Gene3D" id="3.40.50.200">
    <property type="entry name" value="Peptidase S8/S53 domain"/>
    <property type="match status" value="1"/>
</dbReference>
<evidence type="ECO:0000313" key="11">
    <source>
        <dbReference type="Proteomes" id="UP001596112"/>
    </source>
</evidence>
<keyword evidence="11" id="KW-1185">Reference proteome</keyword>
<organism evidence="10 11">
    <name type="scientific">Streptomyces heilongjiangensis</name>
    <dbReference type="NCBI Taxonomy" id="945052"/>
    <lineage>
        <taxon>Bacteria</taxon>
        <taxon>Bacillati</taxon>
        <taxon>Actinomycetota</taxon>
        <taxon>Actinomycetes</taxon>
        <taxon>Kitasatosporales</taxon>
        <taxon>Streptomycetaceae</taxon>
        <taxon>Streptomyces</taxon>
    </lineage>
</organism>
<evidence type="ECO:0000256" key="1">
    <source>
        <dbReference type="ARBA" id="ARBA00011073"/>
    </source>
</evidence>
<dbReference type="InterPro" id="IPR022398">
    <property type="entry name" value="Peptidase_S8_His-AS"/>
</dbReference>
<reference evidence="11" key="1">
    <citation type="journal article" date="2019" name="Int. J. Syst. Evol. Microbiol.">
        <title>The Global Catalogue of Microorganisms (GCM) 10K type strain sequencing project: providing services to taxonomists for standard genome sequencing and annotation.</title>
        <authorList>
            <consortium name="The Broad Institute Genomics Platform"/>
            <consortium name="The Broad Institute Genome Sequencing Center for Infectious Disease"/>
            <person name="Wu L."/>
            <person name="Ma J."/>
        </authorList>
    </citation>
    <scope>NUCLEOTIDE SEQUENCE [LARGE SCALE GENOMIC DNA]</scope>
    <source>
        <strain evidence="11">JCM 9918</strain>
    </source>
</reference>
<evidence type="ECO:0000256" key="5">
    <source>
        <dbReference type="PROSITE-ProRule" id="PRU01240"/>
    </source>
</evidence>
<sequence>MPLSQPCGVRPPAPSARRARHAIPGGLWALALTLCCVPTASADDAPPPAASSGATVRLPVIPGSLGPGAPCTRSSPTAMTVVPWTHAVLGLPAVRQHSRGAGVTVAVVDTGVAPGTRGLQGRVDAVGDAGEDCVGHGSFVAGLVAADRESAAGVDLGGVAPDARVLAVRGTDPRGLPDPARLAAGIRAAADARAGVIAIPLALPESSPRLTAAVRYAAAHDCLVVAAAVPDAPAAVSSRAAAPARFWPASDKGVLSVLDFGPDGGRPDGARSPVRADLAAPGDKVVGPGPRGTGSFTGTGASFATAQVAGAAALVRSRYPKLSAEETARRLTATAYPADVPRLDTYAALTVVPHVDAAVPQPTPRRGVVVSLSGEDPGPRRIALLVGSVCLTAVLAAAAARGAVRARRARRAAAAEQT</sequence>
<name>A0ABW1BAN5_9ACTN</name>
<feature type="active site" description="Charge relay system" evidence="5">
    <location>
        <position position="109"/>
    </location>
</feature>
<dbReference type="PRINTS" id="PR00723">
    <property type="entry name" value="SUBTILISIN"/>
</dbReference>
<feature type="chain" id="PRO_5047265002" evidence="8">
    <location>
        <begin position="43"/>
        <end position="418"/>
    </location>
</feature>
<evidence type="ECO:0000256" key="7">
    <source>
        <dbReference type="SAM" id="Phobius"/>
    </source>
</evidence>
<keyword evidence="3 5" id="KW-0378">Hydrolase</keyword>
<keyword evidence="7" id="KW-0812">Transmembrane</keyword>
<dbReference type="SUPFAM" id="SSF52743">
    <property type="entry name" value="Subtilisin-like"/>
    <property type="match status" value="1"/>
</dbReference>
<gene>
    <name evidence="10" type="ORF">ACFQGO_22470</name>
</gene>
<keyword evidence="7" id="KW-1133">Transmembrane helix</keyword>
<keyword evidence="4 5" id="KW-0720">Serine protease</keyword>
<feature type="active site" description="Charge relay system" evidence="5">
    <location>
        <position position="136"/>
    </location>
</feature>
<dbReference type="PROSITE" id="PS51892">
    <property type="entry name" value="SUBTILASE"/>
    <property type="match status" value="1"/>
</dbReference>
<dbReference type="PROSITE" id="PS00137">
    <property type="entry name" value="SUBTILASE_HIS"/>
    <property type="match status" value="1"/>
</dbReference>
<proteinExistence type="inferred from homology"/>
<comment type="caution">
    <text evidence="10">The sequence shown here is derived from an EMBL/GenBank/DDBJ whole genome shotgun (WGS) entry which is preliminary data.</text>
</comment>
<dbReference type="PANTHER" id="PTHR43806">
    <property type="entry name" value="PEPTIDASE S8"/>
    <property type="match status" value="1"/>
</dbReference>
<feature type="signal peptide" evidence="8">
    <location>
        <begin position="1"/>
        <end position="42"/>
    </location>
</feature>
<evidence type="ECO:0000259" key="9">
    <source>
        <dbReference type="Pfam" id="PF00082"/>
    </source>
</evidence>
<protein>
    <submittedName>
        <fullName evidence="10">S8 family serine peptidase</fullName>
    </submittedName>
</protein>
<evidence type="ECO:0000256" key="4">
    <source>
        <dbReference type="ARBA" id="ARBA00022825"/>
    </source>
</evidence>
<feature type="active site" description="Charge relay system" evidence="5">
    <location>
        <position position="302"/>
    </location>
</feature>
<dbReference type="RefSeq" id="WP_272171730.1">
    <property type="nucleotide sequence ID" value="NZ_JAQOSL010000036.1"/>
</dbReference>
<feature type="domain" description="Peptidase S8/S53" evidence="9">
    <location>
        <begin position="100"/>
        <end position="335"/>
    </location>
</feature>
<evidence type="ECO:0000313" key="10">
    <source>
        <dbReference type="EMBL" id="MFC5810230.1"/>
    </source>
</evidence>
<feature type="transmembrane region" description="Helical" evidence="7">
    <location>
        <begin position="382"/>
        <end position="404"/>
    </location>
</feature>
<dbReference type="PANTHER" id="PTHR43806:SF11">
    <property type="entry name" value="CEREVISIN-RELATED"/>
    <property type="match status" value="1"/>
</dbReference>
<dbReference type="Pfam" id="PF00082">
    <property type="entry name" value="Peptidase_S8"/>
    <property type="match status" value="1"/>
</dbReference>
<dbReference type="InterPro" id="IPR036852">
    <property type="entry name" value="Peptidase_S8/S53_dom_sf"/>
</dbReference>
<dbReference type="InterPro" id="IPR000209">
    <property type="entry name" value="Peptidase_S8/S53_dom"/>
</dbReference>
<keyword evidence="2 5" id="KW-0645">Protease</keyword>
<dbReference type="InterPro" id="IPR050131">
    <property type="entry name" value="Peptidase_S8_subtilisin-like"/>
</dbReference>
<dbReference type="EMBL" id="JBHSNZ010000015">
    <property type="protein sequence ID" value="MFC5810230.1"/>
    <property type="molecule type" value="Genomic_DNA"/>
</dbReference>
<evidence type="ECO:0000256" key="3">
    <source>
        <dbReference type="ARBA" id="ARBA00022801"/>
    </source>
</evidence>
<keyword evidence="8" id="KW-0732">Signal</keyword>
<evidence type="ECO:0000256" key="2">
    <source>
        <dbReference type="ARBA" id="ARBA00022670"/>
    </source>
</evidence>
<accession>A0ABW1BAN5</accession>
<comment type="similarity">
    <text evidence="1 5">Belongs to the peptidase S8 family.</text>
</comment>
<dbReference type="InterPro" id="IPR015500">
    <property type="entry name" value="Peptidase_S8_subtilisin-rel"/>
</dbReference>
<dbReference type="Proteomes" id="UP001596112">
    <property type="component" value="Unassembled WGS sequence"/>
</dbReference>
<feature type="region of interest" description="Disordered" evidence="6">
    <location>
        <begin position="264"/>
        <end position="289"/>
    </location>
</feature>
<evidence type="ECO:0000256" key="6">
    <source>
        <dbReference type="SAM" id="MobiDB-lite"/>
    </source>
</evidence>
<keyword evidence="7" id="KW-0472">Membrane</keyword>